<dbReference type="InterPro" id="IPR013249">
    <property type="entry name" value="RNA_pol_sigma70_r4_t2"/>
</dbReference>
<dbReference type="Pfam" id="PF04542">
    <property type="entry name" value="Sigma70_r2"/>
    <property type="match status" value="1"/>
</dbReference>
<dbReference type="InterPro" id="IPR007627">
    <property type="entry name" value="RNA_pol_sigma70_r2"/>
</dbReference>
<dbReference type="EMBL" id="CP005957">
    <property type="protein sequence ID" value="AGL62734.1"/>
    <property type="molecule type" value="Genomic_DNA"/>
</dbReference>
<dbReference type="Pfam" id="PF08281">
    <property type="entry name" value="Sigma70_r4_2"/>
    <property type="match status" value="1"/>
</dbReference>
<dbReference type="STRING" id="1332188.L336_1035"/>
<evidence type="ECO:0000313" key="10">
    <source>
        <dbReference type="Proteomes" id="UP000013893"/>
    </source>
</evidence>
<dbReference type="GO" id="GO:0016987">
    <property type="term" value="F:sigma factor activity"/>
    <property type="evidence" value="ECO:0007669"/>
    <property type="project" value="UniProtKB-KW"/>
</dbReference>
<dbReference type="KEGG" id="saal:L336_1035"/>
<reference evidence="9 10" key="1">
    <citation type="journal article" date="2013" name="Nat. Biotechnol.">
        <title>Genome sequences of rare, uncultured bacteria obtained by differential coverage binning of multiple metagenomes.</title>
        <authorList>
            <person name="Albertsen M."/>
            <person name="Hugenholtz P."/>
            <person name="Skarshewski A."/>
            <person name="Nielsen K.L."/>
            <person name="Tyson G.W."/>
            <person name="Nielsen P.H."/>
        </authorList>
    </citation>
    <scope>NUCLEOTIDE SEQUENCE [LARGE SCALE GENOMIC DNA]</scope>
    <source>
        <strain evidence="9">TM71</strain>
    </source>
</reference>
<dbReference type="PANTHER" id="PTHR43133:SF51">
    <property type="entry name" value="RNA POLYMERASE SIGMA FACTOR"/>
    <property type="match status" value="1"/>
</dbReference>
<dbReference type="AlphaFoldDB" id="R4PP47"/>
<name>R4PP47_9BACT</name>
<dbReference type="Proteomes" id="UP000013893">
    <property type="component" value="Chromosome"/>
</dbReference>
<dbReference type="InterPro" id="IPR039425">
    <property type="entry name" value="RNA_pol_sigma-70-like"/>
</dbReference>
<dbReference type="CDD" id="cd06171">
    <property type="entry name" value="Sigma70_r4"/>
    <property type="match status" value="1"/>
</dbReference>
<feature type="domain" description="RNA polymerase sigma factor 70 region 4 type 2" evidence="8">
    <location>
        <begin position="126"/>
        <end position="168"/>
    </location>
</feature>
<accession>R4PP47</accession>
<evidence type="ECO:0000259" key="7">
    <source>
        <dbReference type="Pfam" id="PF04542"/>
    </source>
</evidence>
<keyword evidence="5 6" id="KW-0804">Transcription</keyword>
<dbReference type="GO" id="GO:0006352">
    <property type="term" value="P:DNA-templated transcription initiation"/>
    <property type="evidence" value="ECO:0007669"/>
    <property type="project" value="InterPro"/>
</dbReference>
<dbReference type="GO" id="GO:0003677">
    <property type="term" value="F:DNA binding"/>
    <property type="evidence" value="ECO:0007669"/>
    <property type="project" value="UniProtKB-KW"/>
</dbReference>
<evidence type="ECO:0000256" key="5">
    <source>
        <dbReference type="ARBA" id="ARBA00023163"/>
    </source>
</evidence>
<dbReference type="Gene3D" id="1.10.1740.10">
    <property type="match status" value="1"/>
</dbReference>
<sequence>MKVMHEEKLITLIKNGETQAYSALVDRYQTGLIIHCDNIVKDRDLAEDIAQEAFVRAYQALKSYNETKGAFSTWLYQIATNLAKDQLRRSHKKIDLAEIEMIPQELPVLTQSEKREIRDTVHALQPPEYARVIEAYFWEGKRYQTIAAELSVPVSTVGTWIKRAKAQLRKELS</sequence>
<dbReference type="Gene3D" id="1.10.10.10">
    <property type="entry name" value="Winged helix-like DNA-binding domain superfamily/Winged helix DNA-binding domain"/>
    <property type="match status" value="1"/>
</dbReference>
<evidence type="ECO:0000256" key="6">
    <source>
        <dbReference type="RuleBase" id="RU000716"/>
    </source>
</evidence>
<keyword evidence="2 6" id="KW-0805">Transcription regulation</keyword>
<evidence type="ECO:0000256" key="3">
    <source>
        <dbReference type="ARBA" id="ARBA00023082"/>
    </source>
</evidence>
<keyword evidence="10" id="KW-1185">Reference proteome</keyword>
<proteinExistence type="inferred from homology"/>
<dbReference type="InterPro" id="IPR000838">
    <property type="entry name" value="RNA_pol_sigma70_ECF_CS"/>
</dbReference>
<keyword evidence="3 6" id="KW-0731">Sigma factor</keyword>
<keyword evidence="4 6" id="KW-0238">DNA-binding</keyword>
<evidence type="ECO:0000256" key="2">
    <source>
        <dbReference type="ARBA" id="ARBA00023015"/>
    </source>
</evidence>
<feature type="domain" description="RNA polymerase sigma-70 region 2" evidence="7">
    <location>
        <begin position="24"/>
        <end position="90"/>
    </location>
</feature>
<dbReference type="SUPFAM" id="SSF88659">
    <property type="entry name" value="Sigma3 and sigma4 domains of RNA polymerase sigma factors"/>
    <property type="match status" value="1"/>
</dbReference>
<dbReference type="PROSITE" id="PS01063">
    <property type="entry name" value="SIGMA70_ECF"/>
    <property type="match status" value="1"/>
</dbReference>
<dbReference type="PANTHER" id="PTHR43133">
    <property type="entry name" value="RNA POLYMERASE ECF-TYPE SIGMA FACTO"/>
    <property type="match status" value="1"/>
</dbReference>
<protein>
    <recommendedName>
        <fullName evidence="6">RNA polymerase sigma factor</fullName>
    </recommendedName>
</protein>
<organism evidence="9 10">
    <name type="scientific">Candidatus Saccharimonas aalborgensis</name>
    <dbReference type="NCBI Taxonomy" id="1332188"/>
    <lineage>
        <taxon>Bacteria</taxon>
        <taxon>Candidatus Saccharimonadota</taxon>
        <taxon>Candidatus Saccharimonadia</taxon>
        <taxon>Candidatus Saccharimonadales</taxon>
        <taxon>Candidatus Saccharimonadaceae</taxon>
        <taxon>Candidatus Saccharimonas</taxon>
    </lineage>
</organism>
<evidence type="ECO:0000259" key="8">
    <source>
        <dbReference type="Pfam" id="PF08281"/>
    </source>
</evidence>
<evidence type="ECO:0000313" key="9">
    <source>
        <dbReference type="EMBL" id="AGL62734.1"/>
    </source>
</evidence>
<comment type="similarity">
    <text evidence="1 6">Belongs to the sigma-70 factor family. ECF subfamily.</text>
</comment>
<dbReference type="InterPro" id="IPR013325">
    <property type="entry name" value="RNA_pol_sigma_r2"/>
</dbReference>
<dbReference type="NCBIfam" id="TIGR02937">
    <property type="entry name" value="sigma70-ECF"/>
    <property type="match status" value="1"/>
</dbReference>
<gene>
    <name evidence="9" type="ORF">L336_1035</name>
</gene>
<dbReference type="SUPFAM" id="SSF88946">
    <property type="entry name" value="Sigma2 domain of RNA polymerase sigma factors"/>
    <property type="match status" value="1"/>
</dbReference>
<dbReference type="HOGENOM" id="CLU_047691_3_0_0"/>
<evidence type="ECO:0000256" key="4">
    <source>
        <dbReference type="ARBA" id="ARBA00023125"/>
    </source>
</evidence>
<dbReference type="InterPro" id="IPR036388">
    <property type="entry name" value="WH-like_DNA-bd_sf"/>
</dbReference>
<evidence type="ECO:0000256" key="1">
    <source>
        <dbReference type="ARBA" id="ARBA00010641"/>
    </source>
</evidence>
<dbReference type="InterPro" id="IPR014284">
    <property type="entry name" value="RNA_pol_sigma-70_dom"/>
</dbReference>
<dbReference type="InterPro" id="IPR013324">
    <property type="entry name" value="RNA_pol_sigma_r3/r4-like"/>
</dbReference>